<dbReference type="InterPro" id="IPR004154">
    <property type="entry name" value="Anticodon-bd"/>
</dbReference>
<dbReference type="InterPro" id="IPR004516">
    <property type="entry name" value="HisRS/HisZ"/>
</dbReference>
<dbReference type="SUPFAM" id="SSF52954">
    <property type="entry name" value="Class II aaRS ABD-related"/>
    <property type="match status" value="1"/>
</dbReference>
<comment type="similarity">
    <text evidence="1">Belongs to the class-II aminoacyl-tRNA synthetase family.</text>
</comment>
<evidence type="ECO:0000256" key="2">
    <source>
        <dbReference type="ARBA" id="ARBA00012815"/>
    </source>
</evidence>
<dbReference type="Proteomes" id="UP000029725">
    <property type="component" value="Unassembled WGS sequence"/>
</dbReference>
<evidence type="ECO:0000313" key="7">
    <source>
        <dbReference type="EMBL" id="KGG52722.1"/>
    </source>
</evidence>
<dbReference type="InterPro" id="IPR041715">
    <property type="entry name" value="HisRS-like_core"/>
</dbReference>
<dbReference type="GO" id="GO:0000166">
    <property type="term" value="F:nucleotide binding"/>
    <property type="evidence" value="ECO:0007669"/>
    <property type="project" value="UniProtKB-KW"/>
</dbReference>
<dbReference type="GeneID" id="25258367"/>
<dbReference type="SUPFAM" id="SSF55681">
    <property type="entry name" value="Class II aaRS and biotin synthetases"/>
    <property type="match status" value="1"/>
</dbReference>
<feature type="binding site" evidence="5">
    <location>
        <position position="71"/>
    </location>
    <ligand>
        <name>L-histidine</name>
        <dbReference type="ChEBI" id="CHEBI:57595"/>
    </ligand>
</feature>
<evidence type="ECO:0000256" key="3">
    <source>
        <dbReference type="ARBA" id="ARBA00022741"/>
    </source>
</evidence>
<feature type="binding site" evidence="5">
    <location>
        <position position="254"/>
    </location>
    <ligand>
        <name>L-histidine</name>
        <dbReference type="ChEBI" id="CHEBI:57595"/>
    </ligand>
</feature>
<dbReference type="InterPro" id="IPR006195">
    <property type="entry name" value="aa-tRNA-synth_II"/>
</dbReference>
<dbReference type="AlphaFoldDB" id="A0A098VUS7"/>
<dbReference type="VEuPathDB" id="MicrosporidiaDB:DI09_13p110"/>
<feature type="binding site" evidence="5">
    <location>
        <position position="87"/>
    </location>
    <ligand>
        <name>L-histidine</name>
        <dbReference type="ChEBI" id="CHEBI:57595"/>
    </ligand>
</feature>
<dbReference type="GO" id="GO:0005739">
    <property type="term" value="C:mitochondrion"/>
    <property type="evidence" value="ECO:0007669"/>
    <property type="project" value="TreeGrafter"/>
</dbReference>
<accession>A0A098VUS7</accession>
<dbReference type="Gene3D" id="3.30.930.10">
    <property type="entry name" value="Bira Bifunctional Protein, Domain 2"/>
    <property type="match status" value="1"/>
</dbReference>
<dbReference type="Gene3D" id="3.40.50.800">
    <property type="entry name" value="Anticodon-binding domain"/>
    <property type="match status" value="1"/>
</dbReference>
<dbReference type="OrthoDB" id="1906957at2759"/>
<keyword evidence="8" id="KW-1185">Reference proteome</keyword>
<dbReference type="GO" id="GO:0005829">
    <property type="term" value="C:cytosol"/>
    <property type="evidence" value="ECO:0007669"/>
    <property type="project" value="TreeGrafter"/>
</dbReference>
<name>A0A098VUS7_9MICR</name>
<dbReference type="PROSITE" id="PS50862">
    <property type="entry name" value="AA_TRNA_LIGASE_II"/>
    <property type="match status" value="1"/>
</dbReference>
<sequence length="441" mass="49296">MGSSEKIDLKTPKEVLTNKYGEDSKLIFDLQDQGGELCSLRYDLTVPFARFLAMNKHIKAIKRYHIGKVYRRDQPIMTRGRFREFYQCDFDIAGQYESMLADAEIIAIMHQVLSRLKIGEFVIKINHRKLLDGIFEACGVPCASFRTICSSVDKLDKVSCSANIQTPWEEVRSEMISEKGLGYEVADHIGSFVSKKGDPCSLLKELASDPILLDNASAQLGIAELQRLFSFINMMVVKEEQQKSRVILDLSLARGLDYYTGMITEAVLFENKHNFVGMPQFTLFFIGSIAGGGRYDGLVQNFSNSGHTIPCVGMSIGIERIFAIMEAQQAVSSIVSKTIPTQVLVASLGDPLLSEHLAICQMLRSANIPTETPLKQRNRPFDIFEYAEKNMVPILVIFGQDEIAAGSVRIKQAYDREDKGKLVPIASLVQEIALKLENTDL</sequence>
<evidence type="ECO:0000256" key="4">
    <source>
        <dbReference type="ARBA" id="ARBA00047639"/>
    </source>
</evidence>
<dbReference type="RefSeq" id="XP_013239149.1">
    <property type="nucleotide sequence ID" value="XM_013383695.1"/>
</dbReference>
<gene>
    <name evidence="7" type="ORF">DI09_13p110</name>
</gene>
<feature type="binding site" evidence="5">
    <location>
        <position position="91"/>
    </location>
    <ligand>
        <name>L-histidine</name>
        <dbReference type="ChEBI" id="CHEBI:57595"/>
    </ligand>
</feature>
<evidence type="ECO:0000256" key="1">
    <source>
        <dbReference type="ARBA" id="ARBA00008226"/>
    </source>
</evidence>
<feature type="binding site" evidence="5">
    <location>
        <begin position="43"/>
        <end position="45"/>
    </location>
    <ligand>
        <name>L-histidine</name>
        <dbReference type="ChEBI" id="CHEBI:57595"/>
    </ligand>
</feature>
<keyword evidence="3" id="KW-0547">Nucleotide-binding</keyword>
<dbReference type="EC" id="6.1.1.21" evidence="2"/>
<dbReference type="PANTHER" id="PTHR11476">
    <property type="entry name" value="HISTIDYL-TRNA SYNTHETASE"/>
    <property type="match status" value="1"/>
</dbReference>
<dbReference type="GO" id="GO:0004821">
    <property type="term" value="F:histidine-tRNA ligase activity"/>
    <property type="evidence" value="ECO:0007669"/>
    <property type="project" value="UniProtKB-EC"/>
</dbReference>
<dbReference type="GO" id="GO:0032543">
    <property type="term" value="P:mitochondrial translation"/>
    <property type="evidence" value="ECO:0007669"/>
    <property type="project" value="TreeGrafter"/>
</dbReference>
<dbReference type="GO" id="GO:0003723">
    <property type="term" value="F:RNA binding"/>
    <property type="evidence" value="ECO:0007669"/>
    <property type="project" value="TreeGrafter"/>
</dbReference>
<dbReference type="Pfam" id="PF03129">
    <property type="entry name" value="HGTP_anticodon"/>
    <property type="match status" value="1"/>
</dbReference>
<reference evidence="7 8" key="1">
    <citation type="submission" date="2014-04" db="EMBL/GenBank/DDBJ databases">
        <title>A new species of microsporidia sheds light on the evolution of extreme parasitism.</title>
        <authorList>
            <person name="Haag K.L."/>
            <person name="James T.Y."/>
            <person name="Larsson R."/>
            <person name="Schaer T.M."/>
            <person name="Refardt D."/>
            <person name="Pombert J.-F."/>
            <person name="Ebert D."/>
        </authorList>
    </citation>
    <scope>NUCLEOTIDE SEQUENCE [LARGE SCALE GENOMIC DNA]</scope>
    <source>
        <strain evidence="7 8">UGP3</strain>
        <tissue evidence="7">Spores</tissue>
    </source>
</reference>
<evidence type="ECO:0000256" key="5">
    <source>
        <dbReference type="PIRSR" id="PIRSR001549-1"/>
    </source>
</evidence>
<dbReference type="InterPro" id="IPR045864">
    <property type="entry name" value="aa-tRNA-synth_II/BPL/LPL"/>
</dbReference>
<organism evidence="7 8">
    <name type="scientific">Mitosporidium daphniae</name>
    <dbReference type="NCBI Taxonomy" id="1485682"/>
    <lineage>
        <taxon>Eukaryota</taxon>
        <taxon>Fungi</taxon>
        <taxon>Fungi incertae sedis</taxon>
        <taxon>Microsporidia</taxon>
        <taxon>Mitosporidium</taxon>
    </lineage>
</organism>
<dbReference type="EMBL" id="JMKJ01000044">
    <property type="protein sequence ID" value="KGG52722.1"/>
    <property type="molecule type" value="Genomic_DNA"/>
</dbReference>
<evidence type="ECO:0000313" key="8">
    <source>
        <dbReference type="Proteomes" id="UP000029725"/>
    </source>
</evidence>
<dbReference type="Pfam" id="PF13393">
    <property type="entry name" value="tRNA-synt_His"/>
    <property type="match status" value="1"/>
</dbReference>
<dbReference type="PIRSF" id="PIRSF001549">
    <property type="entry name" value="His-tRNA_synth"/>
    <property type="match status" value="1"/>
</dbReference>
<dbReference type="CDD" id="cd00773">
    <property type="entry name" value="HisRS-like_core"/>
    <property type="match status" value="1"/>
</dbReference>
<comment type="caution">
    <text evidence="7">The sequence shown here is derived from an EMBL/GenBank/DDBJ whole genome shotgun (WGS) entry which is preliminary data.</text>
</comment>
<proteinExistence type="inferred from homology"/>
<dbReference type="HOGENOM" id="CLU_025113_4_0_1"/>
<evidence type="ECO:0000259" key="6">
    <source>
        <dbReference type="PROSITE" id="PS50862"/>
    </source>
</evidence>
<dbReference type="GO" id="GO:0006427">
    <property type="term" value="P:histidyl-tRNA aminoacylation"/>
    <property type="evidence" value="ECO:0007669"/>
    <property type="project" value="TreeGrafter"/>
</dbReference>
<dbReference type="InterPro" id="IPR036621">
    <property type="entry name" value="Anticodon-bd_dom_sf"/>
</dbReference>
<protein>
    <recommendedName>
        <fullName evidence="2">histidine--tRNA ligase</fullName>
        <ecNumber evidence="2">6.1.1.21</ecNumber>
    </recommendedName>
</protein>
<feature type="binding site" evidence="5">
    <location>
        <begin position="258"/>
        <end position="259"/>
    </location>
    <ligand>
        <name>L-histidine</name>
        <dbReference type="ChEBI" id="CHEBI:57595"/>
    </ligand>
</feature>
<dbReference type="PANTHER" id="PTHR11476:SF7">
    <property type="entry name" value="HISTIDINE--TRNA LIGASE"/>
    <property type="match status" value="1"/>
</dbReference>
<feature type="domain" description="Aminoacyl-transfer RNA synthetases class-II family profile" evidence="6">
    <location>
        <begin position="64"/>
        <end position="340"/>
    </location>
</feature>
<comment type="catalytic activity">
    <reaction evidence="4">
        <text>tRNA(His) + L-histidine + ATP = L-histidyl-tRNA(His) + AMP + diphosphate + H(+)</text>
        <dbReference type="Rhea" id="RHEA:17313"/>
        <dbReference type="Rhea" id="RHEA-COMP:9665"/>
        <dbReference type="Rhea" id="RHEA-COMP:9689"/>
        <dbReference type="ChEBI" id="CHEBI:15378"/>
        <dbReference type="ChEBI" id="CHEBI:30616"/>
        <dbReference type="ChEBI" id="CHEBI:33019"/>
        <dbReference type="ChEBI" id="CHEBI:57595"/>
        <dbReference type="ChEBI" id="CHEBI:78442"/>
        <dbReference type="ChEBI" id="CHEBI:78527"/>
        <dbReference type="ChEBI" id="CHEBI:456215"/>
        <dbReference type="EC" id="6.1.1.21"/>
    </reaction>
</comment>